<accession>A0A6A4XWT3</accession>
<name>A0A6A4XWT3_9STRA</name>
<protein>
    <submittedName>
        <fullName evidence="1">Uncharacterized protein</fullName>
    </submittedName>
</protein>
<organism evidence="1">
    <name type="scientific">Aphanomyces stellatus</name>
    <dbReference type="NCBI Taxonomy" id="120398"/>
    <lineage>
        <taxon>Eukaryota</taxon>
        <taxon>Sar</taxon>
        <taxon>Stramenopiles</taxon>
        <taxon>Oomycota</taxon>
        <taxon>Saprolegniomycetes</taxon>
        <taxon>Saprolegniales</taxon>
        <taxon>Verrucalvaceae</taxon>
        <taxon>Aphanomyces</taxon>
    </lineage>
</organism>
<reference evidence="1" key="1">
    <citation type="submission" date="2019-06" db="EMBL/GenBank/DDBJ databases">
        <title>Genomics analysis of Aphanomyces spp. identifies a new class of oomycete effector associated with host adaptation.</title>
        <authorList>
            <person name="Gaulin E."/>
        </authorList>
    </citation>
    <scope>NUCLEOTIDE SEQUENCE</scope>
    <source>
        <strain evidence="1">CBS 578.67</strain>
    </source>
</reference>
<gene>
    <name evidence="1" type="ORF">As57867_020836</name>
</gene>
<dbReference type="AlphaFoldDB" id="A0A6A4XWT3"/>
<dbReference type="EMBL" id="VJMH01006932">
    <property type="protein sequence ID" value="KAF0687344.1"/>
    <property type="molecule type" value="Genomic_DNA"/>
</dbReference>
<feature type="non-terminal residue" evidence="1">
    <location>
        <position position="71"/>
    </location>
</feature>
<proteinExistence type="predicted"/>
<evidence type="ECO:0000313" key="1">
    <source>
        <dbReference type="EMBL" id="KAF0687344.1"/>
    </source>
</evidence>
<sequence length="71" mass="7733">MGGAASVGQLPEACTKDECQARYGDLFNETEWQKYAVNGSMSREALAMAFADLTDAFLTHDWGTDGSTHKK</sequence>
<comment type="caution">
    <text evidence="1">The sequence shown here is derived from an EMBL/GenBank/DDBJ whole genome shotgun (WGS) entry which is preliminary data.</text>
</comment>
<dbReference type="OrthoDB" id="74439at2759"/>